<gene>
    <name evidence="1" type="ORF">M011DRAFT_482299</name>
</gene>
<keyword evidence="2" id="KW-1185">Reference proteome</keyword>
<dbReference type="Proteomes" id="UP000799440">
    <property type="component" value="Unassembled WGS sequence"/>
</dbReference>
<reference evidence="1" key="1">
    <citation type="journal article" date="2020" name="Stud. Mycol.">
        <title>101 Dothideomycetes genomes: a test case for predicting lifestyles and emergence of pathogens.</title>
        <authorList>
            <person name="Haridas S."/>
            <person name="Albert R."/>
            <person name="Binder M."/>
            <person name="Bloem J."/>
            <person name="Labutti K."/>
            <person name="Salamov A."/>
            <person name="Andreopoulos B."/>
            <person name="Baker S."/>
            <person name="Barry K."/>
            <person name="Bills G."/>
            <person name="Bluhm B."/>
            <person name="Cannon C."/>
            <person name="Castanera R."/>
            <person name="Culley D."/>
            <person name="Daum C."/>
            <person name="Ezra D."/>
            <person name="Gonzalez J."/>
            <person name="Henrissat B."/>
            <person name="Kuo A."/>
            <person name="Liang C."/>
            <person name="Lipzen A."/>
            <person name="Lutzoni F."/>
            <person name="Magnuson J."/>
            <person name="Mondo S."/>
            <person name="Nolan M."/>
            <person name="Ohm R."/>
            <person name="Pangilinan J."/>
            <person name="Park H.-J."/>
            <person name="Ramirez L."/>
            <person name="Alfaro M."/>
            <person name="Sun H."/>
            <person name="Tritt A."/>
            <person name="Yoshinaga Y."/>
            <person name="Zwiers L.-H."/>
            <person name="Turgeon B."/>
            <person name="Goodwin S."/>
            <person name="Spatafora J."/>
            <person name="Crous P."/>
            <person name="Grigoriev I."/>
        </authorList>
    </citation>
    <scope>NUCLEOTIDE SEQUENCE</scope>
    <source>
        <strain evidence="1">CBS 119925</strain>
    </source>
</reference>
<accession>A0A6A6UVC8</accession>
<protein>
    <submittedName>
        <fullName evidence="1">Uncharacterized protein</fullName>
    </submittedName>
</protein>
<dbReference type="AlphaFoldDB" id="A0A6A6UVC8"/>
<proteinExistence type="predicted"/>
<name>A0A6A6UVC8_9PLEO</name>
<dbReference type="EMBL" id="MU006627">
    <property type="protein sequence ID" value="KAF2741729.1"/>
    <property type="molecule type" value="Genomic_DNA"/>
</dbReference>
<evidence type="ECO:0000313" key="1">
    <source>
        <dbReference type="EMBL" id="KAF2741729.1"/>
    </source>
</evidence>
<evidence type="ECO:0000313" key="2">
    <source>
        <dbReference type="Proteomes" id="UP000799440"/>
    </source>
</evidence>
<organism evidence="1 2">
    <name type="scientific">Sporormia fimetaria CBS 119925</name>
    <dbReference type="NCBI Taxonomy" id="1340428"/>
    <lineage>
        <taxon>Eukaryota</taxon>
        <taxon>Fungi</taxon>
        <taxon>Dikarya</taxon>
        <taxon>Ascomycota</taxon>
        <taxon>Pezizomycotina</taxon>
        <taxon>Dothideomycetes</taxon>
        <taxon>Pleosporomycetidae</taxon>
        <taxon>Pleosporales</taxon>
        <taxon>Sporormiaceae</taxon>
        <taxon>Sporormia</taxon>
    </lineage>
</organism>
<sequence>MREVLVMVGKKIRSGLQDDDEAFRLGKESLRKLGFSFNEEHGAIGYSVPTSAVKGLPLNCPSFTIIHGWSDVHVPLLPALQMDIPYANMESKRWPYQPFVPFELAKQS</sequence>